<dbReference type="GO" id="GO:0005737">
    <property type="term" value="C:cytoplasm"/>
    <property type="evidence" value="ECO:0007669"/>
    <property type="project" value="UniProtKB-ARBA"/>
</dbReference>
<evidence type="ECO:0000256" key="1">
    <source>
        <dbReference type="ARBA" id="ARBA00022679"/>
    </source>
</evidence>
<dbReference type="Pfam" id="PF02702">
    <property type="entry name" value="KdpD"/>
    <property type="match status" value="1"/>
</dbReference>
<name>A0A285NVH5_9AQUI</name>
<keyword evidence="3" id="KW-0902">Two-component regulatory system</keyword>
<dbReference type="GO" id="GO:0005886">
    <property type="term" value="C:plasma membrane"/>
    <property type="evidence" value="ECO:0007669"/>
    <property type="project" value="TreeGrafter"/>
</dbReference>
<dbReference type="SUPFAM" id="SSF52402">
    <property type="entry name" value="Adenine nucleotide alpha hydrolases-like"/>
    <property type="match status" value="1"/>
</dbReference>
<dbReference type="InterPro" id="IPR003852">
    <property type="entry name" value="Sig_transdc_His_kinase_KdpD_N"/>
</dbReference>
<dbReference type="RefSeq" id="WP_096600892.1">
    <property type="nucleotide sequence ID" value="NZ_OBEN01000002.1"/>
</dbReference>
<dbReference type="AlphaFoldDB" id="A0A285NVH5"/>
<keyword evidence="2 5" id="KW-0418">Kinase</keyword>
<keyword evidence="6" id="KW-1185">Reference proteome</keyword>
<protein>
    <submittedName>
        <fullName evidence="5">Two-component system, OmpR family, sensor histidine kinase KdpD</fullName>
    </submittedName>
</protein>
<gene>
    <name evidence="5" type="ORF">SAMN06265353_0555</name>
</gene>
<proteinExistence type="predicted"/>
<feature type="domain" description="Signal transduction histidine kinase osmosensitive K+ channel sensor N-terminal" evidence="4">
    <location>
        <begin position="32"/>
        <end position="238"/>
    </location>
</feature>
<evidence type="ECO:0000313" key="6">
    <source>
        <dbReference type="Proteomes" id="UP000218627"/>
    </source>
</evidence>
<dbReference type="PANTHER" id="PTHR45569">
    <property type="entry name" value="SENSOR PROTEIN KDPD"/>
    <property type="match status" value="1"/>
</dbReference>
<evidence type="ECO:0000256" key="3">
    <source>
        <dbReference type="ARBA" id="ARBA00023012"/>
    </source>
</evidence>
<reference evidence="6" key="1">
    <citation type="submission" date="2017-09" db="EMBL/GenBank/DDBJ databases">
        <authorList>
            <person name="Varghese N."/>
            <person name="Submissions S."/>
        </authorList>
    </citation>
    <scope>NUCLEOTIDE SEQUENCE [LARGE SCALE GENOMIC DNA]</scope>
    <source>
        <strain evidence="6">DSM 2913</strain>
    </source>
</reference>
<dbReference type="InterPro" id="IPR027417">
    <property type="entry name" value="P-loop_NTPase"/>
</dbReference>
<dbReference type="FunFam" id="3.40.50.300:FF:000483">
    <property type="entry name" value="Sensor histidine kinase KdpD"/>
    <property type="match status" value="1"/>
</dbReference>
<dbReference type="InterPro" id="IPR052023">
    <property type="entry name" value="Histidine_kinase_KdpD"/>
</dbReference>
<dbReference type="EMBL" id="OBEN01000002">
    <property type="protein sequence ID" value="SNZ12923.1"/>
    <property type="molecule type" value="Genomic_DNA"/>
</dbReference>
<keyword evidence="1" id="KW-0808">Transferase</keyword>
<organism evidence="5 6">
    <name type="scientific">Hydrogenobacter hydrogenophilus</name>
    <dbReference type="NCBI Taxonomy" id="35835"/>
    <lineage>
        <taxon>Bacteria</taxon>
        <taxon>Pseudomonadati</taxon>
        <taxon>Aquificota</taxon>
        <taxon>Aquificia</taxon>
        <taxon>Aquificales</taxon>
        <taxon>Aquificaceae</taxon>
        <taxon>Hydrogenobacter</taxon>
    </lineage>
</organism>
<evidence type="ECO:0000256" key="2">
    <source>
        <dbReference type="ARBA" id="ARBA00022777"/>
    </source>
</evidence>
<dbReference type="GO" id="GO:0000155">
    <property type="term" value="F:phosphorelay sensor kinase activity"/>
    <property type="evidence" value="ECO:0007669"/>
    <property type="project" value="InterPro"/>
</dbReference>
<accession>A0A285NVH5</accession>
<evidence type="ECO:0000259" key="4">
    <source>
        <dbReference type="Pfam" id="PF02702"/>
    </source>
</evidence>
<evidence type="ECO:0000313" key="5">
    <source>
        <dbReference type="EMBL" id="SNZ12923.1"/>
    </source>
</evidence>
<dbReference type="OrthoDB" id="9806130at2"/>
<sequence>MDIEDRDIERELLAQELLELSEAYKEEPIGVGNLTVYLGYAPGVGKTYAMLYDAHLLKKEGIDIVVGYAETHQRPETDALLEGLEVIEPKVVEYKGLKLKEVDYESILSRKPQIVIIDELPHTNPPGFPEEKRYQSIKKVLDAGIDVFTAMNIQHLESLKDIVLQITGVEVKETVPDPFVKSAKEIKLIDLPPRDLLKRLKEGKVYVKDMAQEAVNRFFRIGNLIALRTLALRVLAEQLDERLKEYLRQRGFSGPLGFKEKLLVGIYASPYATQLVRATYRLSSELGGVEWIALYVETDRAKNFTEEEKNWLNKAIELTKRLGGRVEVLKGNNVAKEIINYAKREGITKIILGKPRREGAFAGGIYKDLILQTEGIDVYLIAPRGKKDMLPREESQSFWKKLLKKLKVHETLYGVL</sequence>
<dbReference type="Proteomes" id="UP000218627">
    <property type="component" value="Unassembled WGS sequence"/>
</dbReference>
<dbReference type="PANTHER" id="PTHR45569:SF1">
    <property type="entry name" value="SENSOR PROTEIN KDPD"/>
    <property type="match status" value="1"/>
</dbReference>
<dbReference type="Gene3D" id="3.40.50.300">
    <property type="entry name" value="P-loop containing nucleotide triphosphate hydrolases"/>
    <property type="match status" value="1"/>
</dbReference>